<dbReference type="SUPFAM" id="SSF53137">
    <property type="entry name" value="Translational machinery components"/>
    <property type="match status" value="1"/>
</dbReference>
<sequence length="172" mass="20263">MSKSMDPSNQDEYYPWDQHEKTRKNREMETLNPQKAAMWIDQSHALLVGYLPNHPFVVEEIESPIENQVRFEGETSDKTRFMNSQGGPSNNENKKNNQDRDRLNKYFKELEKKVSGIEELLLVGPGIIKAQFFKQIRDNKKFITMKILMKDAEKMSYNQFLEMVKVHFATNN</sequence>
<comment type="caution">
    <text evidence="2">The sequence shown here is derived from an EMBL/GenBank/DDBJ whole genome shotgun (WGS) entry which is preliminary data.</text>
</comment>
<proteinExistence type="predicted"/>
<dbReference type="Proteomes" id="UP001206788">
    <property type="component" value="Unassembled WGS sequence"/>
</dbReference>
<feature type="region of interest" description="Disordered" evidence="1">
    <location>
        <begin position="1"/>
        <end position="25"/>
    </location>
</feature>
<reference evidence="2 3" key="1">
    <citation type="submission" date="2022-08" db="EMBL/GenBank/DDBJ databases">
        <title>Algoriphagus sp. CAU 1643 isolated from mud.</title>
        <authorList>
            <person name="Kim W."/>
        </authorList>
    </citation>
    <scope>NUCLEOTIDE SEQUENCE [LARGE SCALE GENOMIC DNA]</scope>
    <source>
        <strain evidence="2 3">CAU 1643</strain>
    </source>
</reference>
<evidence type="ECO:0000256" key="1">
    <source>
        <dbReference type="SAM" id="MobiDB-lite"/>
    </source>
</evidence>
<dbReference type="EMBL" id="JANWGH010000001">
    <property type="protein sequence ID" value="MCS5490222.1"/>
    <property type="molecule type" value="Genomic_DNA"/>
</dbReference>
<gene>
    <name evidence="2" type="ORF">NY014_07265</name>
</gene>
<feature type="compositionally biased region" description="Polar residues" evidence="1">
    <location>
        <begin position="1"/>
        <end position="11"/>
    </location>
</feature>
<evidence type="ECO:0008006" key="4">
    <source>
        <dbReference type="Google" id="ProtNLM"/>
    </source>
</evidence>
<dbReference type="RefSeq" id="WP_259413896.1">
    <property type="nucleotide sequence ID" value="NZ_JANWGH010000001.1"/>
</dbReference>
<dbReference type="Gene3D" id="3.30.420.60">
    <property type="entry name" value="eRF1 domain 2"/>
    <property type="match status" value="1"/>
</dbReference>
<dbReference type="InterPro" id="IPR042226">
    <property type="entry name" value="eFR1_2_sf"/>
</dbReference>
<organism evidence="2 3">
    <name type="scientific">Algoriphagus limi</name>
    <dbReference type="NCBI Taxonomy" id="2975273"/>
    <lineage>
        <taxon>Bacteria</taxon>
        <taxon>Pseudomonadati</taxon>
        <taxon>Bacteroidota</taxon>
        <taxon>Cytophagia</taxon>
        <taxon>Cytophagales</taxon>
        <taxon>Cyclobacteriaceae</taxon>
        <taxon>Algoriphagus</taxon>
    </lineage>
</organism>
<feature type="compositionally biased region" description="Polar residues" evidence="1">
    <location>
        <begin position="81"/>
        <end position="91"/>
    </location>
</feature>
<evidence type="ECO:0000313" key="3">
    <source>
        <dbReference type="Proteomes" id="UP001206788"/>
    </source>
</evidence>
<keyword evidence="3" id="KW-1185">Reference proteome</keyword>
<feature type="region of interest" description="Disordered" evidence="1">
    <location>
        <begin position="72"/>
        <end position="100"/>
    </location>
</feature>
<accession>A0ABT2G8F2</accession>
<evidence type="ECO:0000313" key="2">
    <source>
        <dbReference type="EMBL" id="MCS5490222.1"/>
    </source>
</evidence>
<protein>
    <recommendedName>
        <fullName evidence="4">Protein required for attachment to host cells</fullName>
    </recommendedName>
</protein>
<name>A0ABT2G8F2_9BACT</name>